<gene>
    <name evidence="1" type="ORF">D5039_20605</name>
</gene>
<proteinExistence type="predicted"/>
<protein>
    <submittedName>
        <fullName evidence="1">DUF3780 domain-containing protein</fullName>
    </submittedName>
</protein>
<name>A0ABT3KYP3_9BURK</name>
<keyword evidence="2" id="KW-1185">Reference proteome</keyword>
<accession>A0ABT3KYP3</accession>
<dbReference type="EMBL" id="QZCW01000005">
    <property type="protein sequence ID" value="MCW5323453.1"/>
    <property type="molecule type" value="Genomic_DNA"/>
</dbReference>
<evidence type="ECO:0000313" key="1">
    <source>
        <dbReference type="EMBL" id="MCW5323453.1"/>
    </source>
</evidence>
<dbReference type="InterPro" id="IPR024220">
    <property type="entry name" value="DUF3780"/>
</dbReference>
<comment type="caution">
    <text evidence="1">The sequence shown here is derived from an EMBL/GenBank/DDBJ whole genome shotgun (WGS) entry which is preliminary data.</text>
</comment>
<sequence length="116" mass="12617">MADALRGKIKTLDVSTPQGASGRLLRESQFVFNPHHFKIIIPKASSCKVQISEHLGLQAASNDNAVIDRVLLDRPRRTAIRAGVQRVFNARPAAHGIRPEQEVAQASLGLFGDEAP</sequence>
<organism evidence="1 2">
    <name type="scientific">Verminephrobacter aporrectodeae subsp. tuberculatae</name>
    <dbReference type="NCBI Taxonomy" id="1110392"/>
    <lineage>
        <taxon>Bacteria</taxon>
        <taxon>Pseudomonadati</taxon>
        <taxon>Pseudomonadota</taxon>
        <taxon>Betaproteobacteria</taxon>
        <taxon>Burkholderiales</taxon>
        <taxon>Comamonadaceae</taxon>
        <taxon>Verminephrobacter</taxon>
    </lineage>
</organism>
<dbReference type="Pfam" id="PF12635">
    <property type="entry name" value="DUF3780"/>
    <property type="match status" value="1"/>
</dbReference>
<dbReference type="RefSeq" id="WP_265283301.1">
    <property type="nucleotide sequence ID" value="NZ_QZCW01000005.1"/>
</dbReference>
<dbReference type="Proteomes" id="UP001208935">
    <property type="component" value="Unassembled WGS sequence"/>
</dbReference>
<reference evidence="2" key="1">
    <citation type="submission" date="2023-07" db="EMBL/GenBank/DDBJ databases">
        <title>Verminephrobacter genomes.</title>
        <authorList>
            <person name="Lund M.B."/>
        </authorList>
    </citation>
    <scope>NUCLEOTIDE SEQUENCE [LARGE SCALE GENOMIC DNA]</scope>
    <source>
        <strain evidence="2">AtM5-05</strain>
    </source>
</reference>
<evidence type="ECO:0000313" key="2">
    <source>
        <dbReference type="Proteomes" id="UP001208935"/>
    </source>
</evidence>